<keyword evidence="4" id="KW-0443">Lipid metabolism</keyword>
<reference evidence="8" key="1">
    <citation type="submission" date="2020-03" db="EMBL/GenBank/DDBJ databases">
        <title>Identification of a novel enzyme from E. pacifica that acts as an eicosapentaenoic 8R- LOX and docosahexaenoic 10R-LOX.</title>
        <authorList>
            <person name="Yamada H."/>
        </authorList>
    </citation>
    <scope>NUCLEOTIDE SEQUENCE</scope>
</reference>
<evidence type="ECO:0000256" key="4">
    <source>
        <dbReference type="ARBA" id="ARBA00023098"/>
    </source>
</evidence>
<feature type="domain" description="Lipoxygenase" evidence="7">
    <location>
        <begin position="191"/>
        <end position="686"/>
    </location>
</feature>
<evidence type="ECO:0000256" key="5">
    <source>
        <dbReference type="PROSITE-ProRule" id="PRU00152"/>
    </source>
</evidence>
<dbReference type="InterPro" id="IPR000907">
    <property type="entry name" value="LipOase"/>
</dbReference>
<dbReference type="PROSITE" id="PS00081">
    <property type="entry name" value="LIPOXYGENASE_2"/>
    <property type="match status" value="1"/>
</dbReference>
<protein>
    <submittedName>
        <fullName evidence="8">Eicosapentaenoic 8-lipoxygenase</fullName>
    </submittedName>
</protein>
<evidence type="ECO:0000259" key="6">
    <source>
        <dbReference type="PROSITE" id="PS50095"/>
    </source>
</evidence>
<accession>A0A7G1H465</accession>
<proteinExistence type="evidence at transcript level"/>
<dbReference type="PANTHER" id="PTHR11771">
    <property type="entry name" value="LIPOXYGENASE"/>
    <property type="match status" value="1"/>
</dbReference>
<keyword evidence="1" id="KW-0479">Metal-binding</keyword>
<dbReference type="InterPro" id="IPR036392">
    <property type="entry name" value="PLAT/LH2_dom_sf"/>
</dbReference>
<dbReference type="InterPro" id="IPR013819">
    <property type="entry name" value="LipOase_C"/>
</dbReference>
<dbReference type="GO" id="GO:0034440">
    <property type="term" value="P:lipid oxidation"/>
    <property type="evidence" value="ECO:0007669"/>
    <property type="project" value="InterPro"/>
</dbReference>
<dbReference type="Pfam" id="PF01477">
    <property type="entry name" value="PLAT"/>
    <property type="match status" value="1"/>
</dbReference>
<dbReference type="Gene3D" id="1.20.245.10">
    <property type="entry name" value="Lipoxygenase-1, Domain 5"/>
    <property type="match status" value="1"/>
</dbReference>
<organism evidence="8">
    <name type="scientific">Euphausia pacifica</name>
    <name type="common">North Pacific krill</name>
    <dbReference type="NCBI Taxonomy" id="102976"/>
    <lineage>
        <taxon>Eukaryota</taxon>
        <taxon>Metazoa</taxon>
        <taxon>Ecdysozoa</taxon>
        <taxon>Arthropoda</taxon>
        <taxon>Crustacea</taxon>
        <taxon>Multicrustacea</taxon>
        <taxon>Malacostraca</taxon>
        <taxon>Eumalacostraca</taxon>
        <taxon>Eucarida</taxon>
        <taxon>Euphausiacea</taxon>
        <taxon>Euphausiidae</taxon>
        <taxon>Euphausia</taxon>
    </lineage>
</organism>
<name>A0A7G1H465_9EUCA</name>
<keyword evidence="3" id="KW-0560">Oxidoreductase</keyword>
<evidence type="ECO:0000313" key="8">
    <source>
        <dbReference type="EMBL" id="BCD33917.1"/>
    </source>
</evidence>
<dbReference type="EMBL" id="LC532821">
    <property type="protein sequence ID" value="BCD33917.1"/>
    <property type="molecule type" value="mRNA"/>
</dbReference>
<dbReference type="InterPro" id="IPR001024">
    <property type="entry name" value="PLAT/LH2_dom"/>
</dbReference>
<dbReference type="GO" id="GO:0046872">
    <property type="term" value="F:metal ion binding"/>
    <property type="evidence" value="ECO:0007669"/>
    <property type="project" value="UniProtKB-KW"/>
</dbReference>
<dbReference type="SUPFAM" id="SSF48484">
    <property type="entry name" value="Lipoxigenase"/>
    <property type="match status" value="1"/>
</dbReference>
<evidence type="ECO:0000256" key="3">
    <source>
        <dbReference type="ARBA" id="ARBA00023002"/>
    </source>
</evidence>
<dbReference type="Pfam" id="PF00305">
    <property type="entry name" value="Lipoxygenase"/>
    <property type="match status" value="1"/>
</dbReference>
<evidence type="ECO:0000256" key="1">
    <source>
        <dbReference type="ARBA" id="ARBA00022723"/>
    </source>
</evidence>
<evidence type="ECO:0000256" key="2">
    <source>
        <dbReference type="ARBA" id="ARBA00022964"/>
    </source>
</evidence>
<dbReference type="Gene3D" id="2.60.60.20">
    <property type="entry name" value="PLAT/LH2 domain"/>
    <property type="match status" value="1"/>
</dbReference>
<dbReference type="GO" id="GO:0016702">
    <property type="term" value="F:oxidoreductase activity, acting on single donors with incorporation of molecular oxygen, incorporation of two atoms of oxygen"/>
    <property type="evidence" value="ECO:0007669"/>
    <property type="project" value="InterPro"/>
</dbReference>
<dbReference type="InterPro" id="IPR036226">
    <property type="entry name" value="LipOase_C_sf"/>
</dbReference>
<dbReference type="AlphaFoldDB" id="A0A7G1H465"/>
<dbReference type="Gene3D" id="3.10.450.60">
    <property type="match status" value="1"/>
</dbReference>
<dbReference type="PROSITE" id="PS51393">
    <property type="entry name" value="LIPOXYGENASE_3"/>
    <property type="match status" value="1"/>
</dbReference>
<comment type="caution">
    <text evidence="5">Lacks conserved residue(s) required for the propagation of feature annotation.</text>
</comment>
<dbReference type="PRINTS" id="PR00087">
    <property type="entry name" value="LIPOXYGENASE"/>
</dbReference>
<sequence>MVALRCFKPEKMHIFTICGLFLAAMEVSNAYLCNNNFLVTVKTGYGTDAGSNASVILVLEDQNRNEIRNWLSIPKQDETGNHTIPIPKRFGRIVTVKLALDYRHSSDWYCEDIFVEDPRLNDRLYFPIDRRIQGNLWYEFQNYATCLPQFDQNSISRRLTLQKKREDYQLSYDRTAAMVKDLPQDEIFHQDYISSIRAIQETSIDDQIPLLRAWQSSNNISAFFGGDFYMPQSIQFWKEDAWFGAQRVQGVVPNIIELCKQIPDKLGVTEDTISGLLEGSTLQQALKNNKIFISDLELLDGIQYSGVWSDNADHAAPISVFYLNKIDQLMPIAIQLRQQKGPKNPVYTPKDPPNTWLVAKIYYNNAESQFHQILVHFGYTHMIMDGIATSMNRQLSPSHPVFKILKPHFLYLLAINRLGEQELFVPQGVFPYFSIGLDGMNQLLAKAVPQFTLARAIGSVESDARARGVWDKQVLPYYPFRDDAHSMYNIIKKYATKVIYYYYNTPGKIINDMELQRWRTELAKPRAQGGVGIPDLPGSDTAGFRDINEIIDLVTTIITHSSVGHAAVNFPMYDTYGYFPNYPSDLNEGPPLQKMLYTEDEIMSLFPNESHAFRVRATIRVLSWQGTNDCGDFEKIYLYDPVSQEAQVELRKDLAMFSKQVMNRNSKRFIPYKYLDPNYVPNAISI</sequence>
<feature type="domain" description="PLAT" evidence="6">
    <location>
        <begin position="35"/>
        <end position="146"/>
    </location>
</feature>
<evidence type="ECO:0000259" key="7">
    <source>
        <dbReference type="PROSITE" id="PS51393"/>
    </source>
</evidence>
<keyword evidence="2" id="KW-0223">Dioxygenase</keyword>
<dbReference type="PROSITE" id="PS50095">
    <property type="entry name" value="PLAT"/>
    <property type="match status" value="1"/>
</dbReference>
<dbReference type="SUPFAM" id="SSF49723">
    <property type="entry name" value="Lipase/lipooxygenase domain (PLAT/LH2 domain)"/>
    <property type="match status" value="1"/>
</dbReference>
<dbReference type="InterPro" id="IPR020834">
    <property type="entry name" value="LipOase_CS"/>
</dbReference>